<comment type="caution">
    <text evidence="1">The sequence shown here is derived from an EMBL/GenBank/DDBJ whole genome shotgun (WGS) entry which is preliminary data.</text>
</comment>
<keyword evidence="2" id="KW-1185">Reference proteome</keyword>
<name>A0A851HVJ9_9GAMM</name>
<accession>A0A851HVJ9</accession>
<dbReference type="AlphaFoldDB" id="A0A851HVJ9"/>
<dbReference type="EMBL" id="JABEVQ010000001">
    <property type="protein sequence ID" value="NWN90031.1"/>
    <property type="molecule type" value="Genomic_DNA"/>
</dbReference>
<evidence type="ECO:0000313" key="1">
    <source>
        <dbReference type="EMBL" id="NWN90031.1"/>
    </source>
</evidence>
<organism evidence="1 2">
    <name type="scientific">Marinobacter adhaerens</name>
    <dbReference type="NCBI Taxonomy" id="1033846"/>
    <lineage>
        <taxon>Bacteria</taxon>
        <taxon>Pseudomonadati</taxon>
        <taxon>Pseudomonadota</taxon>
        <taxon>Gammaproteobacteria</taxon>
        <taxon>Pseudomonadales</taxon>
        <taxon>Marinobacteraceae</taxon>
        <taxon>Marinobacter</taxon>
    </lineage>
</organism>
<dbReference type="Proteomes" id="UP000536442">
    <property type="component" value="Unassembled WGS sequence"/>
</dbReference>
<evidence type="ECO:0000313" key="2">
    <source>
        <dbReference type="Proteomes" id="UP000536442"/>
    </source>
</evidence>
<gene>
    <name evidence="1" type="ORF">HLV39_00795</name>
</gene>
<proteinExistence type="predicted"/>
<sequence>MEIKTFGDLIDWTRQLHAHLAKCLTESAEKQTSERNSALLDYIAGYESQLAETVAEFEKQADPKVLQTRLYDYAEHKPFTPGLACDARFDTFSFDEISREIFAFHDQIMDLYQSLTGKAEIEGAKTLLEDLLALEQHEAKQLSSQIGRMADI</sequence>
<protein>
    <submittedName>
        <fullName evidence="1">ATPase</fullName>
    </submittedName>
</protein>
<reference evidence="1 2" key="1">
    <citation type="submission" date="2020-03" db="EMBL/GenBank/DDBJ databases">
        <title>Metagenomic, metatranscriptomic, and metabolomic analyses revealed the key microbes and metabolic features during the fermentation of ganjang, Korean traditional soy sauce.</title>
        <authorList>
            <person name="Chun B.H."/>
            <person name="Jeon C.O."/>
        </authorList>
    </citation>
    <scope>NUCLEOTIDE SEQUENCE [LARGE SCALE GENOMIC DNA]</scope>
    <source>
        <strain evidence="1 2">KG14</strain>
    </source>
</reference>